<organism evidence="2 3">
    <name type="scientific">Flavobacterium macacae</name>
    <dbReference type="NCBI Taxonomy" id="2488993"/>
    <lineage>
        <taxon>Bacteria</taxon>
        <taxon>Pseudomonadati</taxon>
        <taxon>Bacteroidota</taxon>
        <taxon>Flavobacteriia</taxon>
        <taxon>Flavobacteriales</taxon>
        <taxon>Flavobacteriaceae</taxon>
        <taxon>Flavobacterium</taxon>
    </lineage>
</organism>
<accession>A0A3P3W3T3</accession>
<reference evidence="2 3" key="1">
    <citation type="submission" date="2018-11" db="EMBL/GenBank/DDBJ databases">
        <title>Flavobacterium sp. nov., YIM 102600 draft genome.</title>
        <authorList>
            <person name="Li G."/>
            <person name="Jiang Y."/>
        </authorList>
    </citation>
    <scope>NUCLEOTIDE SEQUENCE [LARGE SCALE GENOMIC DNA]</scope>
    <source>
        <strain evidence="2 3">YIM 102600</strain>
    </source>
</reference>
<dbReference type="Proteomes" id="UP000271937">
    <property type="component" value="Unassembled WGS sequence"/>
</dbReference>
<sequence>MRILLVGEFSRLHNSLKEGLVALGHEVHIIGTGDDFKKFPVDFSISSKFSKFYAFRLLNKITKKIITLDLESWERGYRFKKILPQLKNYDVIQLINSDAIETQPNFQIKLYTKLFEQNTKKFLLVCGDETPIVDFHLKNKLRYSVMTPFLKNPDLRNYYNYTLKYNTAPYRKLFNFLLKECDAVFASDLDYKIPLEKEGFHFKMIPNPVNTDKITPVYFQKNSKIVIFHGKNKYSFVKKGSDLFEEALAVIATKYKNKIEIISSDSLPYHQYILLQDRATIILDQIYSFDQGYSALEAMAKGKVVFTGAETEFYDYYNLSNRVAINALPDVADIIAKLSELIENPEEIENIGKNARNFVEKEHHYIKIAEEYLNNWKK</sequence>
<evidence type="ECO:0000313" key="3">
    <source>
        <dbReference type="Proteomes" id="UP000271937"/>
    </source>
</evidence>
<evidence type="ECO:0000313" key="2">
    <source>
        <dbReference type="EMBL" id="RRJ89620.1"/>
    </source>
</evidence>
<evidence type="ECO:0000259" key="1">
    <source>
        <dbReference type="Pfam" id="PF13524"/>
    </source>
</evidence>
<dbReference type="SUPFAM" id="SSF53756">
    <property type="entry name" value="UDP-Glycosyltransferase/glycogen phosphorylase"/>
    <property type="match status" value="1"/>
</dbReference>
<feature type="domain" description="Spore protein YkvP/CgeB glycosyl transferase-like" evidence="1">
    <location>
        <begin position="248"/>
        <end position="373"/>
    </location>
</feature>
<comment type="caution">
    <text evidence="2">The sequence shown here is derived from an EMBL/GenBank/DDBJ whole genome shotgun (WGS) entry which is preliminary data.</text>
</comment>
<dbReference type="AlphaFoldDB" id="A0A3P3W3T3"/>
<keyword evidence="3" id="KW-1185">Reference proteome</keyword>
<keyword evidence="2" id="KW-0808">Transferase</keyword>
<protein>
    <submittedName>
        <fullName evidence="2">Glycosyltransferase family 1 protein</fullName>
    </submittedName>
</protein>
<dbReference type="RefSeq" id="WP_125013443.1">
    <property type="nucleotide sequence ID" value="NZ_RQVR01000015.1"/>
</dbReference>
<dbReference type="OrthoDB" id="6638088at2"/>
<dbReference type="InterPro" id="IPR055259">
    <property type="entry name" value="YkvP/CgeB_Glyco_trans-like"/>
</dbReference>
<dbReference type="EMBL" id="RQVR01000015">
    <property type="protein sequence ID" value="RRJ89620.1"/>
    <property type="molecule type" value="Genomic_DNA"/>
</dbReference>
<proteinExistence type="predicted"/>
<name>A0A3P3W3T3_9FLAO</name>
<dbReference type="Gene3D" id="3.40.50.2000">
    <property type="entry name" value="Glycogen Phosphorylase B"/>
    <property type="match status" value="2"/>
</dbReference>
<dbReference type="Pfam" id="PF13524">
    <property type="entry name" value="Glyco_trans_1_2"/>
    <property type="match status" value="1"/>
</dbReference>
<dbReference type="GO" id="GO:0016740">
    <property type="term" value="F:transferase activity"/>
    <property type="evidence" value="ECO:0007669"/>
    <property type="project" value="UniProtKB-KW"/>
</dbReference>
<gene>
    <name evidence="2" type="ORF">EG849_12590</name>
</gene>